<accession>A0AAE4MI95</accession>
<evidence type="ECO:0000259" key="1">
    <source>
        <dbReference type="Pfam" id="PF17761"/>
    </source>
</evidence>
<dbReference type="InterPro" id="IPR041527">
    <property type="entry name" value="YhcG_N"/>
</dbReference>
<dbReference type="EMBL" id="JAWDKD010000009">
    <property type="protein sequence ID" value="MDV0446684.1"/>
    <property type="molecule type" value="Genomic_DNA"/>
</dbReference>
<dbReference type="Proteomes" id="UP001271789">
    <property type="component" value="Unassembled WGS sequence"/>
</dbReference>
<keyword evidence="3" id="KW-1185">Reference proteome</keyword>
<proteinExistence type="predicted"/>
<gene>
    <name evidence="2" type="primary">yhcG_3</name>
    <name evidence="2" type="ORF">MsAg5_05340</name>
</gene>
<dbReference type="EC" id="3.1.-.-" evidence="2"/>
<reference evidence="2" key="1">
    <citation type="submission" date="2023-06" db="EMBL/GenBank/DDBJ databases">
        <title>Genome sequence of Methanosarcinaceae archaeon Ag5.</title>
        <authorList>
            <person name="Protasov E."/>
            <person name="Platt K."/>
            <person name="Poehlein A."/>
            <person name="Daniel R."/>
            <person name="Brune A."/>
        </authorList>
    </citation>
    <scope>NUCLEOTIDE SEQUENCE</scope>
    <source>
        <strain evidence="2">Ag5</strain>
    </source>
</reference>
<sequence length="94" mass="10857">MNPEENLYSQIADLLSRARLATTHAVNQTMVYTYYEIGRTILEDELNGDQRAEYGKQVLKNLSARLVKEFGKGFSVDNLERMKKFYSLYSPNSL</sequence>
<protein>
    <submittedName>
        <fullName evidence="2">Nuclease YhcG</fullName>
        <ecNumber evidence="2">3.1.-.-</ecNumber>
    </submittedName>
</protein>
<dbReference type="AlphaFoldDB" id="A0AAE4MI95"/>
<dbReference type="PANTHER" id="PTHR30547">
    <property type="entry name" value="UNCHARACTERIZED PROTEIN YHCG-RELATED"/>
    <property type="match status" value="1"/>
</dbReference>
<evidence type="ECO:0000313" key="2">
    <source>
        <dbReference type="EMBL" id="MDV0446684.1"/>
    </source>
</evidence>
<dbReference type="PANTHER" id="PTHR30547:SF5">
    <property type="entry name" value="NUCLEASE YHCG-RELATED"/>
    <property type="match status" value="1"/>
</dbReference>
<keyword evidence="2" id="KW-0378">Hydrolase</keyword>
<dbReference type="RefSeq" id="WP_338099089.1">
    <property type="nucleotide sequence ID" value="NZ_JAWDKD010000009.1"/>
</dbReference>
<evidence type="ECO:0000313" key="3">
    <source>
        <dbReference type="Proteomes" id="UP001271789"/>
    </source>
</evidence>
<comment type="caution">
    <text evidence="2">The sequence shown here is derived from an EMBL/GenBank/DDBJ whole genome shotgun (WGS) entry which is preliminary data.</text>
</comment>
<dbReference type="InterPro" id="IPR053148">
    <property type="entry name" value="PD-DEXK-like_domain"/>
</dbReference>
<feature type="domain" description="YhcG N-terminal" evidence="1">
    <location>
        <begin position="11"/>
        <end position="90"/>
    </location>
</feature>
<organism evidence="2 3">
    <name type="scientific">Methanolapillus africanus</name>
    <dbReference type="NCBI Taxonomy" id="3028297"/>
    <lineage>
        <taxon>Archaea</taxon>
        <taxon>Methanobacteriati</taxon>
        <taxon>Methanobacteriota</taxon>
        <taxon>Stenosarchaea group</taxon>
        <taxon>Methanomicrobia</taxon>
        <taxon>Methanosarcinales</taxon>
        <taxon>Methanosarcinaceae</taxon>
        <taxon>Methanolapillus</taxon>
    </lineage>
</organism>
<dbReference type="GO" id="GO:0016787">
    <property type="term" value="F:hydrolase activity"/>
    <property type="evidence" value="ECO:0007669"/>
    <property type="project" value="UniProtKB-KW"/>
</dbReference>
<dbReference type="Pfam" id="PF17761">
    <property type="entry name" value="DUF1016_N"/>
    <property type="match status" value="1"/>
</dbReference>
<name>A0AAE4MI95_9EURY</name>